<dbReference type="AlphaFoldDB" id="A0A9D4KVF1"/>
<protein>
    <submittedName>
        <fullName evidence="1">Uncharacterized protein</fullName>
    </submittedName>
</protein>
<dbReference type="EMBL" id="JAIWYP010000003">
    <property type="protein sequence ID" value="KAH3846378.1"/>
    <property type="molecule type" value="Genomic_DNA"/>
</dbReference>
<comment type="caution">
    <text evidence="1">The sequence shown here is derived from an EMBL/GenBank/DDBJ whole genome shotgun (WGS) entry which is preliminary data.</text>
</comment>
<reference evidence="1" key="2">
    <citation type="submission" date="2020-11" db="EMBL/GenBank/DDBJ databases">
        <authorList>
            <person name="McCartney M.A."/>
            <person name="Auch B."/>
            <person name="Kono T."/>
            <person name="Mallez S."/>
            <person name="Becker A."/>
            <person name="Gohl D.M."/>
            <person name="Silverstein K.A.T."/>
            <person name="Koren S."/>
            <person name="Bechman K.B."/>
            <person name="Herman A."/>
            <person name="Abrahante J.E."/>
            <person name="Garbe J."/>
        </authorList>
    </citation>
    <scope>NUCLEOTIDE SEQUENCE</scope>
    <source>
        <strain evidence="1">Duluth1</strain>
        <tissue evidence="1">Whole animal</tissue>
    </source>
</reference>
<gene>
    <name evidence="1" type="ORF">DPMN_088679</name>
</gene>
<sequence>MLFLGNQISISSSDEGLGVPRWVTADDGLVVIPAVVMAVLKKSTHVRGVCGLFSSSSSKTLGAV</sequence>
<name>A0A9D4KVF1_DREPO</name>
<evidence type="ECO:0000313" key="2">
    <source>
        <dbReference type="Proteomes" id="UP000828390"/>
    </source>
</evidence>
<evidence type="ECO:0000313" key="1">
    <source>
        <dbReference type="EMBL" id="KAH3846378.1"/>
    </source>
</evidence>
<keyword evidence="2" id="KW-1185">Reference proteome</keyword>
<organism evidence="1 2">
    <name type="scientific">Dreissena polymorpha</name>
    <name type="common">Zebra mussel</name>
    <name type="synonym">Mytilus polymorpha</name>
    <dbReference type="NCBI Taxonomy" id="45954"/>
    <lineage>
        <taxon>Eukaryota</taxon>
        <taxon>Metazoa</taxon>
        <taxon>Spiralia</taxon>
        <taxon>Lophotrochozoa</taxon>
        <taxon>Mollusca</taxon>
        <taxon>Bivalvia</taxon>
        <taxon>Autobranchia</taxon>
        <taxon>Heteroconchia</taxon>
        <taxon>Euheterodonta</taxon>
        <taxon>Imparidentia</taxon>
        <taxon>Neoheterodontei</taxon>
        <taxon>Myida</taxon>
        <taxon>Dreissenoidea</taxon>
        <taxon>Dreissenidae</taxon>
        <taxon>Dreissena</taxon>
    </lineage>
</organism>
<accession>A0A9D4KVF1</accession>
<proteinExistence type="predicted"/>
<dbReference type="Proteomes" id="UP000828390">
    <property type="component" value="Unassembled WGS sequence"/>
</dbReference>
<reference evidence="1" key="1">
    <citation type="journal article" date="2019" name="bioRxiv">
        <title>The Genome of the Zebra Mussel, Dreissena polymorpha: A Resource for Invasive Species Research.</title>
        <authorList>
            <person name="McCartney M.A."/>
            <person name="Auch B."/>
            <person name="Kono T."/>
            <person name="Mallez S."/>
            <person name="Zhang Y."/>
            <person name="Obille A."/>
            <person name="Becker A."/>
            <person name="Abrahante J.E."/>
            <person name="Garbe J."/>
            <person name="Badalamenti J.P."/>
            <person name="Herman A."/>
            <person name="Mangelson H."/>
            <person name="Liachko I."/>
            <person name="Sullivan S."/>
            <person name="Sone E.D."/>
            <person name="Koren S."/>
            <person name="Silverstein K.A.T."/>
            <person name="Beckman K.B."/>
            <person name="Gohl D.M."/>
        </authorList>
    </citation>
    <scope>NUCLEOTIDE SEQUENCE</scope>
    <source>
        <strain evidence="1">Duluth1</strain>
        <tissue evidence="1">Whole animal</tissue>
    </source>
</reference>